<evidence type="ECO:0000259" key="4">
    <source>
        <dbReference type="PROSITE" id="PS50995"/>
    </source>
</evidence>
<dbReference type="GO" id="GO:0003677">
    <property type="term" value="F:DNA binding"/>
    <property type="evidence" value="ECO:0007669"/>
    <property type="project" value="UniProtKB-KW"/>
</dbReference>
<keyword evidence="2" id="KW-0238">DNA-binding</keyword>
<evidence type="ECO:0000256" key="3">
    <source>
        <dbReference type="ARBA" id="ARBA00023163"/>
    </source>
</evidence>
<dbReference type="EMBL" id="CP144914">
    <property type="protein sequence ID" value="WWD79236.1"/>
    <property type="molecule type" value="Genomic_DNA"/>
</dbReference>
<dbReference type="RefSeq" id="WP_147803455.1">
    <property type="nucleotide sequence ID" value="NZ_CP144914.1"/>
</dbReference>
<dbReference type="Proteomes" id="UP000321816">
    <property type="component" value="Chromosome"/>
</dbReference>
<dbReference type="Pfam" id="PF01047">
    <property type="entry name" value="MarR"/>
    <property type="match status" value="1"/>
</dbReference>
<dbReference type="Gene3D" id="1.10.10.10">
    <property type="entry name" value="Winged helix-like DNA-binding domain superfamily/Winged helix DNA-binding domain"/>
    <property type="match status" value="1"/>
</dbReference>
<feature type="domain" description="HTH marR-type" evidence="4">
    <location>
        <begin position="3"/>
        <end position="140"/>
    </location>
</feature>
<keyword evidence="1" id="KW-0805">Transcription regulation</keyword>
<evidence type="ECO:0000256" key="1">
    <source>
        <dbReference type="ARBA" id="ARBA00023015"/>
    </source>
</evidence>
<evidence type="ECO:0000313" key="6">
    <source>
        <dbReference type="Proteomes" id="UP000321816"/>
    </source>
</evidence>
<keyword evidence="6" id="KW-1185">Reference proteome</keyword>
<protein>
    <submittedName>
        <fullName evidence="5">MarR family transcriptional regulator</fullName>
    </submittedName>
</protein>
<dbReference type="PRINTS" id="PR00598">
    <property type="entry name" value="HTHMARR"/>
</dbReference>
<evidence type="ECO:0000313" key="5">
    <source>
        <dbReference type="EMBL" id="WWD79236.1"/>
    </source>
</evidence>
<dbReference type="SUPFAM" id="SSF46785">
    <property type="entry name" value="Winged helix' DNA-binding domain"/>
    <property type="match status" value="1"/>
</dbReference>
<dbReference type="PANTHER" id="PTHR42756:SF1">
    <property type="entry name" value="TRANSCRIPTIONAL REPRESSOR OF EMRAB OPERON"/>
    <property type="match status" value="1"/>
</dbReference>
<proteinExistence type="predicted"/>
<dbReference type="OrthoDB" id="3254893at2"/>
<dbReference type="InterPro" id="IPR036388">
    <property type="entry name" value="WH-like_DNA-bd_sf"/>
</dbReference>
<evidence type="ECO:0000256" key="2">
    <source>
        <dbReference type="ARBA" id="ARBA00023125"/>
    </source>
</evidence>
<organism evidence="5 6">
    <name type="scientific">Alkalicoccus halolimnae</name>
    <dbReference type="NCBI Taxonomy" id="1667239"/>
    <lineage>
        <taxon>Bacteria</taxon>
        <taxon>Bacillati</taxon>
        <taxon>Bacillota</taxon>
        <taxon>Bacilli</taxon>
        <taxon>Bacillales</taxon>
        <taxon>Bacillaceae</taxon>
        <taxon>Alkalicoccus</taxon>
    </lineage>
</organism>
<reference evidence="5 6" key="1">
    <citation type="submission" date="2024-01" db="EMBL/GenBank/DDBJ databases">
        <title>Complete Genome Sequence of Alkalicoccus halolimnae BZ-SZ-XJ29T, a Moderately Halophilic Bacterium Isolated from a Salt Lake.</title>
        <authorList>
            <person name="Zhao B."/>
        </authorList>
    </citation>
    <scope>NUCLEOTIDE SEQUENCE [LARGE SCALE GENOMIC DNA]</scope>
    <source>
        <strain evidence="5 6">BZ-SZ-XJ29</strain>
    </source>
</reference>
<dbReference type="PANTHER" id="PTHR42756">
    <property type="entry name" value="TRANSCRIPTIONAL REGULATOR, MARR"/>
    <property type="match status" value="1"/>
</dbReference>
<gene>
    <name evidence="5" type="ORF">FTX54_012520</name>
</gene>
<keyword evidence="3" id="KW-0804">Transcription</keyword>
<accession>A0A5C7FM25</accession>
<dbReference type="GO" id="GO:0003700">
    <property type="term" value="F:DNA-binding transcription factor activity"/>
    <property type="evidence" value="ECO:0007669"/>
    <property type="project" value="InterPro"/>
</dbReference>
<dbReference type="InterPro" id="IPR000835">
    <property type="entry name" value="HTH_MarR-typ"/>
</dbReference>
<dbReference type="SMART" id="SM00347">
    <property type="entry name" value="HTH_MARR"/>
    <property type="match status" value="1"/>
</dbReference>
<name>A0A5C7FM25_9BACI</name>
<dbReference type="PROSITE" id="PS50995">
    <property type="entry name" value="HTH_MARR_2"/>
    <property type="match status" value="1"/>
</dbReference>
<dbReference type="KEGG" id="ahal:FTX54_012520"/>
<dbReference type="InterPro" id="IPR036390">
    <property type="entry name" value="WH_DNA-bd_sf"/>
</dbReference>
<sequence>MEEKRLLELIEQYANVYLFATKKLERVMVEKAMPISLEQFGILRVLDGKGAMTAKEIAKETDVHKSAVTTKIARLEDRGFVERKEDSMDRRSMKITLTQEGQLVLDESKQAMTAFIRPFFEELNEKELEGFLKVYEKLNEMLLKEDY</sequence>
<dbReference type="AlphaFoldDB" id="A0A5C7FM25"/>